<sequence>MKRRPSSPRARRTRSPLALLAAGLALVLLGVALLYEPEPSTPEQPPVTRSARTAPQRPLHTADRTLVRAPQPEPTRSLVTGPGELPAPGEGPRADPAIQRVLRAAVPDDLPAPVARQVEALGRAVLVADVTGRGRPLWPAYFPPGQPVRAFTRMRVQATAAQADGTNRAVVHLVWAGADPGGTYRDGRPHTLRFQHTNKPTLQGVPWTPVP</sequence>
<gene>
    <name evidence="2" type="ORF">GCM10010334_82000</name>
</gene>
<dbReference type="RefSeq" id="WP_189828406.1">
    <property type="nucleotide sequence ID" value="NZ_BMVC01000031.1"/>
</dbReference>
<proteinExistence type="predicted"/>
<dbReference type="AlphaFoldDB" id="A0A919CFP5"/>
<protein>
    <submittedName>
        <fullName evidence="2">Uncharacterized protein</fullName>
    </submittedName>
</protein>
<reference evidence="2" key="1">
    <citation type="journal article" date="2014" name="Int. J. Syst. Evol. Microbiol.">
        <title>Complete genome sequence of Corynebacterium casei LMG S-19264T (=DSM 44701T), isolated from a smear-ripened cheese.</title>
        <authorList>
            <consortium name="US DOE Joint Genome Institute (JGI-PGF)"/>
            <person name="Walter F."/>
            <person name="Albersmeier A."/>
            <person name="Kalinowski J."/>
            <person name="Ruckert C."/>
        </authorList>
    </citation>
    <scope>NUCLEOTIDE SEQUENCE</scope>
    <source>
        <strain evidence="2">JCM 4637</strain>
    </source>
</reference>
<feature type="region of interest" description="Disordered" evidence="1">
    <location>
        <begin position="37"/>
        <end position="92"/>
    </location>
</feature>
<name>A0A919CFP5_9ACTN</name>
<feature type="compositionally biased region" description="Low complexity" evidence="1">
    <location>
        <begin position="81"/>
        <end position="91"/>
    </location>
</feature>
<organism evidence="2 3">
    <name type="scientific">Streptomyces finlayi</name>
    <dbReference type="NCBI Taxonomy" id="67296"/>
    <lineage>
        <taxon>Bacteria</taxon>
        <taxon>Bacillati</taxon>
        <taxon>Actinomycetota</taxon>
        <taxon>Actinomycetes</taxon>
        <taxon>Kitasatosporales</taxon>
        <taxon>Streptomycetaceae</taxon>
        <taxon>Streptomyces</taxon>
    </lineage>
</organism>
<accession>A0A919CFP5</accession>
<reference evidence="2" key="2">
    <citation type="submission" date="2020-09" db="EMBL/GenBank/DDBJ databases">
        <authorList>
            <person name="Sun Q."/>
            <person name="Ohkuma M."/>
        </authorList>
    </citation>
    <scope>NUCLEOTIDE SEQUENCE</scope>
    <source>
        <strain evidence="2">JCM 4637</strain>
    </source>
</reference>
<comment type="caution">
    <text evidence="2">The sequence shown here is derived from an EMBL/GenBank/DDBJ whole genome shotgun (WGS) entry which is preliminary data.</text>
</comment>
<evidence type="ECO:0000313" key="3">
    <source>
        <dbReference type="Proteomes" id="UP000638353"/>
    </source>
</evidence>
<dbReference type="Proteomes" id="UP000638353">
    <property type="component" value="Unassembled WGS sequence"/>
</dbReference>
<dbReference type="EMBL" id="BMVC01000031">
    <property type="protein sequence ID" value="GHD18818.1"/>
    <property type="molecule type" value="Genomic_DNA"/>
</dbReference>
<evidence type="ECO:0000256" key="1">
    <source>
        <dbReference type="SAM" id="MobiDB-lite"/>
    </source>
</evidence>
<evidence type="ECO:0000313" key="2">
    <source>
        <dbReference type="EMBL" id="GHD18818.1"/>
    </source>
</evidence>